<dbReference type="SUPFAM" id="SSF50249">
    <property type="entry name" value="Nucleic acid-binding proteins"/>
    <property type="match status" value="1"/>
</dbReference>
<dbReference type="SUPFAM" id="SSF116742">
    <property type="entry name" value="eIF2alpha middle domain-like"/>
    <property type="match status" value="1"/>
</dbReference>
<evidence type="ECO:0000313" key="5">
    <source>
        <dbReference type="EMBL" id="MBN2067614.1"/>
    </source>
</evidence>
<organism evidence="5 6">
    <name type="scientific">Candidatus Iainarchaeum sp</name>
    <dbReference type="NCBI Taxonomy" id="3101447"/>
    <lineage>
        <taxon>Archaea</taxon>
        <taxon>Candidatus Iainarchaeota</taxon>
        <taxon>Candidatus Iainarchaeia</taxon>
        <taxon>Candidatus Iainarchaeales</taxon>
        <taxon>Candidatus Iainarchaeaceae</taxon>
        <taxon>Candidatus Iainarchaeum</taxon>
    </lineage>
</organism>
<gene>
    <name evidence="5" type="ORF">JW744_04055</name>
</gene>
<evidence type="ECO:0000259" key="4">
    <source>
        <dbReference type="PROSITE" id="PS50126"/>
    </source>
</evidence>
<comment type="caution">
    <text evidence="5">The sequence shown here is derived from an EMBL/GenBank/DDBJ whole genome shotgun (WGS) entry which is preliminary data.</text>
</comment>
<dbReference type="GO" id="GO:0003723">
    <property type="term" value="F:RNA binding"/>
    <property type="evidence" value="ECO:0007669"/>
    <property type="project" value="InterPro"/>
</dbReference>
<dbReference type="SUPFAM" id="SSF110993">
    <property type="entry name" value="eIF-2-alpha, C-terminal domain"/>
    <property type="match status" value="1"/>
</dbReference>
<dbReference type="InterPro" id="IPR044126">
    <property type="entry name" value="S1_IF2_alpha"/>
</dbReference>
<dbReference type="InterPro" id="IPR012340">
    <property type="entry name" value="NA-bd_OB-fold"/>
</dbReference>
<dbReference type="PANTHER" id="PTHR10602:SF0">
    <property type="entry name" value="EUKARYOTIC TRANSLATION INITIATION FACTOR 2 SUBUNIT 1"/>
    <property type="match status" value="1"/>
</dbReference>
<dbReference type="GO" id="GO:0043022">
    <property type="term" value="F:ribosome binding"/>
    <property type="evidence" value="ECO:0007669"/>
    <property type="project" value="TreeGrafter"/>
</dbReference>
<dbReference type="GO" id="GO:0003743">
    <property type="term" value="F:translation initiation factor activity"/>
    <property type="evidence" value="ECO:0007669"/>
    <property type="project" value="UniProtKB-KW"/>
</dbReference>
<dbReference type="Pfam" id="PF00575">
    <property type="entry name" value="S1"/>
    <property type="match status" value="1"/>
</dbReference>
<accession>A0A938YNX1</accession>
<sequence>MPEESDTPIVGETVVCRVTKVLGYGAFVELVEYDDMKGFVHISQISSSWVKNIRNHVKEGQIRAAKVLSFNPEKQQIDLSLTKVSGQAQRRRIEEWKQLKRSKKLLELLANNEKKGFDDAWDAIAKPLLSEYDSLPAAFQEIALKGESAAKSIGERWRKPLVSLVQKNISVPEKSLKGHVEIHSLEPNGVELIKEALLKGEKAGHGFGVEIFYIKGGKYEIRVKAADFKEAEKRLNSVANAIVEEMKGKNGEVKFEAG</sequence>
<dbReference type="Gene3D" id="1.10.150.190">
    <property type="entry name" value="Translation initiation factor 2, subunit 1, domain 2"/>
    <property type="match status" value="1"/>
</dbReference>
<dbReference type="InterPro" id="IPR024054">
    <property type="entry name" value="TIF2_asu_middle_sf"/>
</dbReference>
<dbReference type="Gene3D" id="2.40.50.140">
    <property type="entry name" value="Nucleic acid-binding proteins"/>
    <property type="match status" value="1"/>
</dbReference>
<feature type="domain" description="S1 motif" evidence="4">
    <location>
        <begin position="11"/>
        <end position="82"/>
    </location>
</feature>
<evidence type="ECO:0000313" key="6">
    <source>
        <dbReference type="Proteomes" id="UP000809243"/>
    </source>
</evidence>
<dbReference type="EMBL" id="JAFGDB010000068">
    <property type="protein sequence ID" value="MBN2067614.1"/>
    <property type="molecule type" value="Genomic_DNA"/>
</dbReference>
<dbReference type="InterPro" id="IPR003029">
    <property type="entry name" value="S1_domain"/>
</dbReference>
<dbReference type="AlphaFoldDB" id="A0A938YNX1"/>
<evidence type="ECO:0000256" key="2">
    <source>
        <dbReference type="ARBA" id="ARBA00022540"/>
    </source>
</evidence>
<dbReference type="InterPro" id="IPR024055">
    <property type="entry name" value="TIF2_asu_C"/>
</dbReference>
<proteinExistence type="inferred from homology"/>
<dbReference type="PANTHER" id="PTHR10602">
    <property type="entry name" value="EUKARYOTIC TRANSLATION INITIATION FACTOR 2 SUBUNIT 1"/>
    <property type="match status" value="1"/>
</dbReference>
<evidence type="ECO:0000256" key="3">
    <source>
        <dbReference type="ARBA" id="ARBA00022917"/>
    </source>
</evidence>
<dbReference type="SMART" id="SM00316">
    <property type="entry name" value="S1"/>
    <property type="match status" value="1"/>
</dbReference>
<dbReference type="PROSITE" id="PS50126">
    <property type="entry name" value="S1"/>
    <property type="match status" value="1"/>
</dbReference>
<dbReference type="InterPro" id="IPR011488">
    <property type="entry name" value="TIF_2_asu"/>
</dbReference>
<evidence type="ECO:0000256" key="1">
    <source>
        <dbReference type="ARBA" id="ARBA00007223"/>
    </source>
</evidence>
<dbReference type="Gene3D" id="3.30.70.1130">
    <property type="entry name" value="EIF_2_alpha"/>
    <property type="match status" value="1"/>
</dbReference>
<protein>
    <submittedName>
        <fullName evidence="5">Translation initiation factor IF-2 subunit alpha</fullName>
    </submittedName>
</protein>
<keyword evidence="3" id="KW-0648">Protein biosynthesis</keyword>
<reference evidence="5" key="1">
    <citation type="submission" date="2021-01" db="EMBL/GenBank/DDBJ databases">
        <title>Active Sulfur Cycling in an Early Earth Analoge.</title>
        <authorList>
            <person name="Hahn C.R."/>
            <person name="Youssef N.H."/>
            <person name="Elshahed M."/>
        </authorList>
    </citation>
    <scope>NUCLEOTIDE SEQUENCE</scope>
    <source>
        <strain evidence="5">Zod_Metabat.1151</strain>
    </source>
</reference>
<dbReference type="Proteomes" id="UP000809243">
    <property type="component" value="Unassembled WGS sequence"/>
</dbReference>
<comment type="similarity">
    <text evidence="1">Belongs to the eIF-2-alpha family.</text>
</comment>
<dbReference type="Pfam" id="PF07541">
    <property type="entry name" value="EIF_2_alpha"/>
    <property type="match status" value="1"/>
</dbReference>
<keyword evidence="2 5" id="KW-0396">Initiation factor</keyword>
<dbReference type="CDD" id="cd04452">
    <property type="entry name" value="S1_IF2_alpha"/>
    <property type="match status" value="1"/>
</dbReference>
<name>A0A938YNX1_9ARCH</name>